<protein>
    <submittedName>
        <fullName evidence="2">Beta-galactosidase</fullName>
    </submittedName>
</protein>
<dbReference type="EMBL" id="PYAG01000005">
    <property type="protein sequence ID" value="RAO37570.1"/>
    <property type="molecule type" value="Genomic_DNA"/>
</dbReference>
<dbReference type="Proteomes" id="UP000249419">
    <property type="component" value="Unassembled WGS sequence"/>
</dbReference>
<accession>A0A328NZZ2</accession>
<comment type="caution">
    <text evidence="2">The sequence shown here is derived from an EMBL/GenBank/DDBJ whole genome shotgun (WGS) entry which is preliminary data.</text>
</comment>
<dbReference type="InterPro" id="IPR035923">
    <property type="entry name" value="TT1751-like_sf"/>
</dbReference>
<organism evidence="2 3">
    <name type="scientific">Micromonospora saelicesensis</name>
    <dbReference type="NCBI Taxonomy" id="285676"/>
    <lineage>
        <taxon>Bacteria</taxon>
        <taxon>Bacillati</taxon>
        <taxon>Actinomycetota</taxon>
        <taxon>Actinomycetes</taxon>
        <taxon>Micromonosporales</taxon>
        <taxon>Micromonosporaceae</taxon>
        <taxon>Micromonospora</taxon>
    </lineage>
</organism>
<evidence type="ECO:0000259" key="1">
    <source>
        <dbReference type="Pfam" id="PF03625"/>
    </source>
</evidence>
<dbReference type="Pfam" id="PF03625">
    <property type="entry name" value="DUF302"/>
    <property type="match status" value="1"/>
</dbReference>
<feature type="domain" description="DUF302" evidence="1">
    <location>
        <begin position="36"/>
        <end position="87"/>
    </location>
</feature>
<dbReference type="PANTHER" id="PTHR38342">
    <property type="entry name" value="SLR5037 PROTEIN"/>
    <property type="match status" value="1"/>
</dbReference>
<gene>
    <name evidence="2" type="ORF">PSN13_01565</name>
</gene>
<evidence type="ECO:0000313" key="3">
    <source>
        <dbReference type="Proteomes" id="UP000249419"/>
    </source>
</evidence>
<dbReference type="CDD" id="cd14797">
    <property type="entry name" value="DUF302"/>
    <property type="match status" value="1"/>
</dbReference>
<dbReference type="InterPro" id="IPR005180">
    <property type="entry name" value="DUF302"/>
</dbReference>
<sequence>MNDGLVTRRSARDVGETIYALRAEAERVGAAVVAVVDHAAAADKAGLSMPATQVIIFGNPQAGTPLMQARPEIAIDLPMRVMVRDDGQPGSLITWQDPAYLAQRYGLGDDQLAPLNAQAKIVSAIDGH</sequence>
<name>A0A328NZZ2_9ACTN</name>
<dbReference type="SUPFAM" id="SSF103247">
    <property type="entry name" value="TT1751-like"/>
    <property type="match status" value="1"/>
</dbReference>
<dbReference type="AlphaFoldDB" id="A0A328NZZ2"/>
<evidence type="ECO:0000313" key="2">
    <source>
        <dbReference type="EMBL" id="RAO37570.1"/>
    </source>
</evidence>
<dbReference type="Gene3D" id="3.30.310.70">
    <property type="entry name" value="TT1751-like domain"/>
    <property type="match status" value="1"/>
</dbReference>
<reference evidence="2 3" key="1">
    <citation type="submission" date="2018-03" db="EMBL/GenBank/DDBJ databases">
        <title>Defining the species Micromonospora saelicesensis and Micromonospora noduli under the framework of genomics.</title>
        <authorList>
            <person name="Riesco R."/>
            <person name="Trujillo M.E."/>
        </authorList>
    </citation>
    <scope>NUCLEOTIDE SEQUENCE [LARGE SCALE GENOMIC DNA]</scope>
    <source>
        <strain evidence="2 3">PSN13</strain>
    </source>
</reference>
<proteinExistence type="predicted"/>
<dbReference type="PANTHER" id="PTHR38342:SF2">
    <property type="entry name" value="INNER MEMBRANE OR EXPORTED"/>
    <property type="match status" value="1"/>
</dbReference>